<evidence type="ECO:0000256" key="4">
    <source>
        <dbReference type="ARBA" id="ARBA00022840"/>
    </source>
</evidence>
<dbReference type="GO" id="GO:0050661">
    <property type="term" value="F:NADP binding"/>
    <property type="evidence" value="ECO:0007669"/>
    <property type="project" value="InterPro"/>
</dbReference>
<dbReference type="SMART" id="SM00823">
    <property type="entry name" value="PKS_PP"/>
    <property type="match status" value="1"/>
</dbReference>
<comment type="caution">
    <text evidence="6">The sequence shown here is derived from an EMBL/GenBank/DDBJ whole genome shotgun (WGS) entry which is preliminary data.</text>
</comment>
<organism evidence="6 7">
    <name type="scientific">Nocardia flavorosea</name>
    <dbReference type="NCBI Taxonomy" id="53429"/>
    <lineage>
        <taxon>Bacteria</taxon>
        <taxon>Bacillati</taxon>
        <taxon>Actinomycetota</taxon>
        <taxon>Actinomycetes</taxon>
        <taxon>Mycobacteriales</taxon>
        <taxon>Nocardiaceae</taxon>
        <taxon>Nocardia</taxon>
    </lineage>
</organism>
<dbReference type="Pfam" id="PF00550">
    <property type="entry name" value="PP-binding"/>
    <property type="match status" value="1"/>
</dbReference>
<dbReference type="SUPFAM" id="SSF51735">
    <property type="entry name" value="NAD(P)-binding Rossmann-fold domains"/>
    <property type="match status" value="1"/>
</dbReference>
<dbReference type="Proteomes" id="UP000570678">
    <property type="component" value="Unassembled WGS sequence"/>
</dbReference>
<dbReference type="InterPro" id="IPR000873">
    <property type="entry name" value="AMP-dep_synth/lig_dom"/>
</dbReference>
<dbReference type="GO" id="GO:0005524">
    <property type="term" value="F:ATP binding"/>
    <property type="evidence" value="ECO:0007669"/>
    <property type="project" value="UniProtKB-KW"/>
</dbReference>
<dbReference type="InterPro" id="IPR020806">
    <property type="entry name" value="PKS_PP-bd"/>
</dbReference>
<protein>
    <submittedName>
        <fullName evidence="6">Carboxylic acid reductase</fullName>
    </submittedName>
</protein>
<keyword evidence="3" id="KW-0547">Nucleotide-binding</keyword>
<gene>
    <name evidence="6" type="ORF">HGA15_23045</name>
</gene>
<dbReference type="Pfam" id="PF00501">
    <property type="entry name" value="AMP-binding"/>
    <property type="match status" value="1"/>
</dbReference>
<dbReference type="GO" id="GO:0016620">
    <property type="term" value="F:oxidoreductase activity, acting on the aldehyde or oxo group of donors, NAD or NADP as acceptor"/>
    <property type="evidence" value="ECO:0007669"/>
    <property type="project" value="InterPro"/>
</dbReference>
<dbReference type="InterPro" id="IPR013120">
    <property type="entry name" value="FAR_NAD-bd"/>
</dbReference>
<dbReference type="CDD" id="cd05235">
    <property type="entry name" value="SDR_e1"/>
    <property type="match status" value="1"/>
</dbReference>
<proteinExistence type="predicted"/>
<dbReference type="InterPro" id="IPR010080">
    <property type="entry name" value="Thioester_reductase-like_dom"/>
</dbReference>
<dbReference type="SUPFAM" id="SSF56801">
    <property type="entry name" value="Acetyl-CoA synthetase-like"/>
    <property type="match status" value="1"/>
</dbReference>
<dbReference type="SUPFAM" id="SSF47336">
    <property type="entry name" value="ACP-like"/>
    <property type="match status" value="1"/>
</dbReference>
<keyword evidence="2" id="KW-0597">Phosphoprotein</keyword>
<dbReference type="PROSITE" id="PS50075">
    <property type="entry name" value="CARRIER"/>
    <property type="match status" value="1"/>
</dbReference>
<dbReference type="GO" id="GO:0031177">
    <property type="term" value="F:phosphopantetheine binding"/>
    <property type="evidence" value="ECO:0007669"/>
    <property type="project" value="InterPro"/>
</dbReference>
<dbReference type="AlphaFoldDB" id="A0A846YJB4"/>
<dbReference type="InterPro" id="IPR042099">
    <property type="entry name" value="ANL_N_sf"/>
</dbReference>
<accession>A0A846YJB4</accession>
<keyword evidence="4" id="KW-0067">ATP-binding</keyword>
<reference evidence="6 7" key="1">
    <citation type="submission" date="2020-04" db="EMBL/GenBank/DDBJ databases">
        <title>MicrobeNet Type strains.</title>
        <authorList>
            <person name="Nicholson A.C."/>
        </authorList>
    </citation>
    <scope>NUCLEOTIDE SEQUENCE [LARGE SCALE GENOMIC DNA]</scope>
    <source>
        <strain evidence="6 7">JCM 3332</strain>
    </source>
</reference>
<dbReference type="RefSeq" id="WP_157117107.1">
    <property type="nucleotide sequence ID" value="NZ_JAAXOT010000012.1"/>
</dbReference>
<dbReference type="Pfam" id="PF07993">
    <property type="entry name" value="NAD_binding_4"/>
    <property type="match status" value="1"/>
</dbReference>
<dbReference type="NCBIfam" id="TIGR01746">
    <property type="entry name" value="Thioester-redct"/>
    <property type="match status" value="1"/>
</dbReference>
<evidence type="ECO:0000313" key="6">
    <source>
        <dbReference type="EMBL" id="NKY58973.1"/>
    </source>
</evidence>
<evidence type="ECO:0000256" key="1">
    <source>
        <dbReference type="ARBA" id="ARBA00022450"/>
    </source>
</evidence>
<evidence type="ECO:0000259" key="5">
    <source>
        <dbReference type="PROSITE" id="PS50075"/>
    </source>
</evidence>
<dbReference type="EMBL" id="JAAXOT010000012">
    <property type="protein sequence ID" value="NKY58973.1"/>
    <property type="molecule type" value="Genomic_DNA"/>
</dbReference>
<dbReference type="InterPro" id="IPR046407">
    <property type="entry name" value="CAR"/>
</dbReference>
<dbReference type="GO" id="GO:0004467">
    <property type="term" value="F:long-chain fatty acid-CoA ligase activity"/>
    <property type="evidence" value="ECO:0007669"/>
    <property type="project" value="TreeGrafter"/>
</dbReference>
<dbReference type="Gene3D" id="3.40.50.720">
    <property type="entry name" value="NAD(P)-binding Rossmann-like Domain"/>
    <property type="match status" value="1"/>
</dbReference>
<dbReference type="PROSITE" id="PS00455">
    <property type="entry name" value="AMP_BINDING"/>
    <property type="match status" value="1"/>
</dbReference>
<name>A0A846YJB4_9NOCA</name>
<dbReference type="PANTHER" id="PTHR43272">
    <property type="entry name" value="LONG-CHAIN-FATTY-ACID--COA LIGASE"/>
    <property type="match status" value="1"/>
</dbReference>
<dbReference type="InterPro" id="IPR009081">
    <property type="entry name" value="PP-bd_ACP"/>
</dbReference>
<evidence type="ECO:0000256" key="3">
    <source>
        <dbReference type="ARBA" id="ARBA00022741"/>
    </source>
</evidence>
<keyword evidence="1" id="KW-0596">Phosphopantetheine</keyword>
<dbReference type="InterPro" id="IPR036736">
    <property type="entry name" value="ACP-like_sf"/>
</dbReference>
<sequence>MSTADANQANDSQPGQGLAQAIDAVMTRYADRPALARRATELVEDSATGRRSRHLLPEFTTLTYLELWSRARAIATAWSEQGVKPGDRVVAIGFASVDYVTVHLAVAALGGVFVPLQAGAPVEPLRAIVAETEPRVIAASTEHLAKAAALVPAAGTRASVVLFDDDPDVDDDRESIEATSREFGDIPLESLREIESFGRTLPTAPLYVPDAGADPLTLLIYTSGSTGAPKGAMYLENMLLKYWTGKVPQISQGKAPVILSYMPMGHMFGLATLWRTFQRGGTSHFTAHSNLSTLFEDIALAKPTEFYAVPRILDQIYQIYQSELANRRGEFSDPEHLDAAAKTHVRETVLGGRIQEASVGSAPISAEMKEFVHSCLGVPLRDAYGMTETGNVLRDGKISSPPVIAYKLADTPELGYHRTDKPYPRGELLVKTENIIAGYYRRPELTESMFDADGFYRTGDIMAEVGEGELVYVDRRNNVQKLSQGEFVTISQLEETYTDDPAIRQIYVYGNSAQAYLLAVIVPTEEVARTSGSAEALRSRLSEALQSSAKRAELESYEIPRDFLIEEEPFSTANGLLSEVGKLLRPRLRERYGERLEELYATLARGEADELQALRTGGPDQPVYETVGRAAQALLGCPGADLRPDAHFTDLGGDSLSALTFSNLLADIFEIDVPVSVVISPAVTLETLSDYIRAKRTETDTRPTFASVHGAGATEIRAGDLTLDRFIDTATLDAAARLPAAASGAPETVLLTGATGYLGRFLCIDWLEILAARGGKLICLVRATDEAAARRRLEETFDTGDEYLLRHYRELAANHLEVLAGDLGEYRLGLGEDTWRRLVDEVDAIVHPGALVNHMLPYDQLFGPNVIGTAELIRLAITGRIKPFTNLSTIAVSHDIEPARFDEVADIRVVSPVRRCHDGYANGYGNSKWAGEVLLREAYERFGLPVTVFRSDMILTHSRYTGQLNVPDMFTRLMLSIVATGLAPRSFYSGAVDGARPRAHYDGLPADFSSAAVTTLGGNTAGYHTYHLINPHDDGISLDTFVDWLIEAGHGIQRLDYGDWLKRVEAVMRNLPEKQRQRSLLPLLKAYERPLPPANGAAVNAPRLQDAVAATPVAGHTEIPHLTRELILKYVADLRALGLL</sequence>
<feature type="domain" description="Carrier" evidence="5">
    <location>
        <begin position="621"/>
        <end position="696"/>
    </location>
</feature>
<dbReference type="InterPro" id="IPR020845">
    <property type="entry name" value="AMP-binding_CS"/>
</dbReference>
<dbReference type="Gene3D" id="1.10.1200.10">
    <property type="entry name" value="ACP-like"/>
    <property type="match status" value="1"/>
</dbReference>
<dbReference type="GO" id="GO:0016020">
    <property type="term" value="C:membrane"/>
    <property type="evidence" value="ECO:0007669"/>
    <property type="project" value="TreeGrafter"/>
</dbReference>
<keyword evidence="7" id="KW-1185">Reference proteome</keyword>
<dbReference type="Gene3D" id="3.40.50.12780">
    <property type="entry name" value="N-terminal domain of ligase-like"/>
    <property type="match status" value="1"/>
</dbReference>
<evidence type="ECO:0000256" key="2">
    <source>
        <dbReference type="ARBA" id="ARBA00022553"/>
    </source>
</evidence>
<evidence type="ECO:0000313" key="7">
    <source>
        <dbReference type="Proteomes" id="UP000570678"/>
    </source>
</evidence>
<dbReference type="InterPro" id="IPR036291">
    <property type="entry name" value="NAD(P)-bd_dom_sf"/>
</dbReference>
<dbReference type="PANTHER" id="PTHR43272:SF33">
    <property type="entry name" value="AMP-BINDING DOMAIN-CONTAINING PROTEIN-RELATED"/>
    <property type="match status" value="1"/>
</dbReference>
<dbReference type="NCBIfam" id="NF041592">
    <property type="entry name" value="carboxyl_red"/>
    <property type="match status" value="1"/>
</dbReference>